<feature type="compositionally biased region" description="Low complexity" evidence="1">
    <location>
        <begin position="448"/>
        <end position="464"/>
    </location>
</feature>
<evidence type="ECO:0000256" key="2">
    <source>
        <dbReference type="SAM" id="SignalP"/>
    </source>
</evidence>
<feature type="region of interest" description="Disordered" evidence="1">
    <location>
        <begin position="202"/>
        <end position="304"/>
    </location>
</feature>
<keyword evidence="4" id="KW-1185">Reference proteome</keyword>
<proteinExistence type="predicted"/>
<dbReference type="OrthoDB" id="3044029at2759"/>
<evidence type="ECO:0000313" key="3">
    <source>
        <dbReference type="EMBL" id="KAG2175400.1"/>
    </source>
</evidence>
<comment type="caution">
    <text evidence="3">The sequence shown here is derived from an EMBL/GenBank/DDBJ whole genome shotgun (WGS) entry which is preliminary data.</text>
</comment>
<evidence type="ECO:0000313" key="4">
    <source>
        <dbReference type="Proteomes" id="UP000654370"/>
    </source>
</evidence>
<dbReference type="EMBL" id="JAEPQZ010000011">
    <property type="protein sequence ID" value="KAG2175400.1"/>
    <property type="molecule type" value="Genomic_DNA"/>
</dbReference>
<organism evidence="3 4">
    <name type="scientific">Mortierella isabellina</name>
    <name type="common">Filamentous fungus</name>
    <name type="synonym">Umbelopsis isabellina</name>
    <dbReference type="NCBI Taxonomy" id="91625"/>
    <lineage>
        <taxon>Eukaryota</taxon>
        <taxon>Fungi</taxon>
        <taxon>Fungi incertae sedis</taxon>
        <taxon>Mucoromycota</taxon>
        <taxon>Mucoromycotina</taxon>
        <taxon>Umbelopsidomycetes</taxon>
        <taxon>Umbelopsidales</taxon>
        <taxon>Umbelopsidaceae</taxon>
        <taxon>Umbelopsis</taxon>
    </lineage>
</organism>
<feature type="signal peptide" evidence="2">
    <location>
        <begin position="1"/>
        <end position="18"/>
    </location>
</feature>
<name>A0A8H7UA73_MORIS</name>
<gene>
    <name evidence="3" type="ORF">INT43_001047</name>
</gene>
<keyword evidence="2" id="KW-0732">Signal</keyword>
<accession>A0A8H7UA73</accession>
<feature type="region of interest" description="Disordered" evidence="1">
    <location>
        <begin position="448"/>
        <end position="485"/>
    </location>
</feature>
<evidence type="ECO:0000256" key="1">
    <source>
        <dbReference type="SAM" id="MobiDB-lite"/>
    </source>
</evidence>
<reference evidence="3" key="1">
    <citation type="submission" date="2020-12" db="EMBL/GenBank/DDBJ databases">
        <title>Metabolic potential, ecology and presence of endohyphal bacteria is reflected in genomic diversity of Mucoromycotina.</title>
        <authorList>
            <person name="Muszewska A."/>
            <person name="Okrasinska A."/>
            <person name="Steczkiewicz K."/>
            <person name="Drgas O."/>
            <person name="Orlowska M."/>
            <person name="Perlinska-Lenart U."/>
            <person name="Aleksandrzak-Piekarczyk T."/>
            <person name="Szatraj K."/>
            <person name="Zielenkiewicz U."/>
            <person name="Pilsyk S."/>
            <person name="Malc E."/>
            <person name="Mieczkowski P."/>
            <person name="Kruszewska J.S."/>
            <person name="Biernat P."/>
            <person name="Pawlowska J."/>
        </authorList>
    </citation>
    <scope>NUCLEOTIDE SEQUENCE</scope>
    <source>
        <strain evidence="3">WA0000067209</strain>
    </source>
</reference>
<dbReference type="AlphaFoldDB" id="A0A8H7UA73"/>
<sequence>MHFTRSLAFLASVALVNAVPVPQDAGADTGAAPGAASSSSSAAAPSTTASGNSTSVAIKLVSESDFCLFLPPQPGLEVATNEDNGIPFCSNGSNDVPGAKNFPQGFITVAHFQQNDTYQQVTGYMDPSAYQLSSTDQGGQYDNHGNGKPVGASCQGYSYFVSIIEPADSRFCIRCCQSTEDCNTGTSQDGCLQVVPGDYTQADGTQPGASASGDPSASGAAQPSSTDTSSTPDDSSAAAPATNNNEAIHPNTDFGSVLDELPNQAASSDAGSTDPSSGDNTTSTQDPSSSGSDSSSGSGPIANEIPTELTSLQTMVNNGTSPQEIQQSFQQFLQEVQTKYPNLVQPLQQLGGMTSQFTTTDEWKNFIQTIQNKLNGAGGALPSSLPSDFASASMSDVSLPTGVSSAASSGASDISHANAWVSEDDVSHSNDVESDALSASLPVGGSSASASASAFSSAPSANASTGSSQPITSEQLDQELDDRFNTFEEKLVDELRNLVGGDNSAESHNNQAQW</sequence>
<feature type="compositionally biased region" description="Polar residues" evidence="1">
    <location>
        <begin position="465"/>
        <end position="475"/>
    </location>
</feature>
<feature type="compositionally biased region" description="Low complexity" evidence="1">
    <location>
        <begin position="206"/>
        <end position="242"/>
    </location>
</feature>
<feature type="compositionally biased region" description="Polar residues" evidence="1">
    <location>
        <begin position="264"/>
        <end position="285"/>
    </location>
</feature>
<feature type="chain" id="PRO_5034868611" evidence="2">
    <location>
        <begin position="19"/>
        <end position="514"/>
    </location>
</feature>
<feature type="compositionally biased region" description="Low complexity" evidence="1">
    <location>
        <begin position="286"/>
        <end position="300"/>
    </location>
</feature>
<feature type="compositionally biased region" description="Polar residues" evidence="1">
    <location>
        <begin position="389"/>
        <end position="403"/>
    </location>
</feature>
<feature type="region of interest" description="Disordered" evidence="1">
    <location>
        <begin position="389"/>
        <end position="410"/>
    </location>
</feature>
<dbReference type="Proteomes" id="UP000654370">
    <property type="component" value="Unassembled WGS sequence"/>
</dbReference>
<feature type="region of interest" description="Disordered" evidence="1">
    <location>
        <begin position="27"/>
        <end position="50"/>
    </location>
</feature>
<protein>
    <submittedName>
        <fullName evidence="3">Uncharacterized protein</fullName>
    </submittedName>
</protein>